<feature type="transmembrane region" description="Helical" evidence="3">
    <location>
        <begin position="450"/>
        <end position="472"/>
    </location>
</feature>
<dbReference type="PROSITE" id="PS50887">
    <property type="entry name" value="GGDEF"/>
    <property type="match status" value="1"/>
</dbReference>
<comment type="caution">
    <text evidence="5">The sequence shown here is derived from an EMBL/GenBank/DDBJ whole genome shotgun (WGS) entry which is preliminary data.</text>
</comment>
<dbReference type="PANTHER" id="PTHR45138:SF9">
    <property type="entry name" value="DIGUANYLATE CYCLASE DGCM-RELATED"/>
    <property type="match status" value="1"/>
</dbReference>
<evidence type="ECO:0000256" key="3">
    <source>
        <dbReference type="SAM" id="Phobius"/>
    </source>
</evidence>
<organism evidence="5 6">
    <name type="scientific">Shewanella electrodiphila</name>
    <dbReference type="NCBI Taxonomy" id="934143"/>
    <lineage>
        <taxon>Bacteria</taxon>
        <taxon>Pseudomonadati</taxon>
        <taxon>Pseudomonadota</taxon>
        <taxon>Gammaproteobacteria</taxon>
        <taxon>Alteromonadales</taxon>
        <taxon>Shewanellaceae</taxon>
        <taxon>Shewanella</taxon>
    </lineage>
</organism>
<dbReference type="InterPro" id="IPR029787">
    <property type="entry name" value="Nucleotide_cyclase"/>
</dbReference>
<sequence length="664" mass="76067">MMHFLMLRICSLRQMVCLITFVLFFNVTLPVSATEQKGANEATQAFDNPEFEQIFILIDNGDINDASYPNLIDEMAQLIDDGDIARTYRLLPKQCLAYNFLEEQQNLNAQKFLTDVYQRYSEMPVDIRINLKLCEATLLRYRGEITDANQMVQQALIDAQQINDQRLTADAYSILGQIASYTGDFAVALKNLLQAYEGYQKLKLVTLERLTLLDLAITYRRLGETETALKYYSQLEKAFSDSDQIALVMLVKNDMAYAFEDIDEFQKAADYYLAIYNYYQETQSDPTFVARVAVDMSSALIQLEQYQPALDYLYKYEAIISPSVDTHYSFLHLYKAQAKHGLKLTKEALPHLEKATVGFNKNHNKRGHEMLLKLKVEIFESLEQWQQAYQAQLALYEIHLKLDKALENQASTEMRVKFDSEKIEAENAELVAYHELKDQQFIIQQDNERLQILTLALGFASVLLLIIFSLYFNKKSQQLKQLALTDLLTQLPNRLSFYRNAQNAFTRLSERQQPLSIISIDIDHFKLVNDQHGHDTGDKVLKAVAQICLENLSVVHLSEQHSSMTRKSHTGRSHIGRVGGEEFLILLPNTRSQAAINVAQSILNDIHSFDFSHISENLSVTISAGVATFKDETNLTELIKKADKALYRAKNQGRNQVVYFHDDA</sequence>
<proteinExistence type="predicted"/>
<dbReference type="EC" id="2.7.7.65" evidence="1"/>
<keyword evidence="6" id="KW-1185">Reference proteome</keyword>
<dbReference type="Gene3D" id="3.30.70.270">
    <property type="match status" value="1"/>
</dbReference>
<comment type="catalytic activity">
    <reaction evidence="2">
        <text>2 GTP = 3',3'-c-di-GMP + 2 diphosphate</text>
        <dbReference type="Rhea" id="RHEA:24898"/>
        <dbReference type="ChEBI" id="CHEBI:33019"/>
        <dbReference type="ChEBI" id="CHEBI:37565"/>
        <dbReference type="ChEBI" id="CHEBI:58805"/>
        <dbReference type="EC" id="2.7.7.65"/>
    </reaction>
</comment>
<evidence type="ECO:0000256" key="1">
    <source>
        <dbReference type="ARBA" id="ARBA00012528"/>
    </source>
</evidence>
<dbReference type="InterPro" id="IPR050469">
    <property type="entry name" value="Diguanylate_Cyclase"/>
</dbReference>
<dbReference type="SUPFAM" id="SSF55073">
    <property type="entry name" value="Nucleotide cyclase"/>
    <property type="match status" value="1"/>
</dbReference>
<dbReference type="InterPro" id="IPR011990">
    <property type="entry name" value="TPR-like_helical_dom_sf"/>
</dbReference>
<dbReference type="NCBIfam" id="TIGR00254">
    <property type="entry name" value="GGDEF"/>
    <property type="match status" value="1"/>
</dbReference>
<evidence type="ECO:0000256" key="2">
    <source>
        <dbReference type="ARBA" id="ARBA00034247"/>
    </source>
</evidence>
<dbReference type="InterPro" id="IPR000160">
    <property type="entry name" value="GGDEF_dom"/>
</dbReference>
<keyword evidence="3" id="KW-0812">Transmembrane</keyword>
<keyword evidence="3" id="KW-1133">Transmembrane helix</keyword>
<dbReference type="InterPro" id="IPR043128">
    <property type="entry name" value="Rev_trsase/Diguanyl_cyclase"/>
</dbReference>
<keyword evidence="3" id="KW-0472">Membrane</keyword>
<dbReference type="PANTHER" id="PTHR45138">
    <property type="entry name" value="REGULATORY COMPONENTS OF SENSORY TRANSDUCTION SYSTEM"/>
    <property type="match status" value="1"/>
</dbReference>
<evidence type="ECO:0000313" key="6">
    <source>
        <dbReference type="Proteomes" id="UP001202134"/>
    </source>
</evidence>
<feature type="domain" description="GGDEF" evidence="4">
    <location>
        <begin position="513"/>
        <end position="662"/>
    </location>
</feature>
<evidence type="ECO:0000313" key="5">
    <source>
        <dbReference type="EMBL" id="MCL1044444.1"/>
    </source>
</evidence>
<dbReference type="SUPFAM" id="SSF48452">
    <property type="entry name" value="TPR-like"/>
    <property type="match status" value="2"/>
</dbReference>
<name>A0ABT0KLC9_9GAMM</name>
<reference evidence="5 6" key="1">
    <citation type="submission" date="2022-01" db="EMBL/GenBank/DDBJ databases">
        <title>Whole genome-based taxonomy of the Shewanellaceae.</title>
        <authorList>
            <person name="Martin-Rodriguez A.J."/>
        </authorList>
    </citation>
    <scope>NUCLEOTIDE SEQUENCE [LARGE SCALE GENOMIC DNA]</scope>
    <source>
        <strain evidence="5 6">DSM 24955</strain>
    </source>
</reference>
<dbReference type="EMBL" id="JAKIKU010000002">
    <property type="protein sequence ID" value="MCL1044444.1"/>
    <property type="molecule type" value="Genomic_DNA"/>
</dbReference>
<dbReference type="SMART" id="SM00267">
    <property type="entry name" value="GGDEF"/>
    <property type="match status" value="1"/>
</dbReference>
<dbReference type="CDD" id="cd01949">
    <property type="entry name" value="GGDEF"/>
    <property type="match status" value="1"/>
</dbReference>
<gene>
    <name evidence="5" type="ORF">L2737_03740</name>
</gene>
<evidence type="ECO:0000259" key="4">
    <source>
        <dbReference type="PROSITE" id="PS50887"/>
    </source>
</evidence>
<dbReference type="RefSeq" id="WP_248954836.1">
    <property type="nucleotide sequence ID" value="NZ_JAKIKU010000002.1"/>
</dbReference>
<protein>
    <recommendedName>
        <fullName evidence="1">diguanylate cyclase</fullName>
        <ecNumber evidence="1">2.7.7.65</ecNumber>
    </recommendedName>
</protein>
<dbReference type="Proteomes" id="UP001202134">
    <property type="component" value="Unassembled WGS sequence"/>
</dbReference>
<dbReference type="Pfam" id="PF00990">
    <property type="entry name" value="GGDEF"/>
    <property type="match status" value="1"/>
</dbReference>
<dbReference type="Gene3D" id="1.25.40.10">
    <property type="entry name" value="Tetratricopeptide repeat domain"/>
    <property type="match status" value="2"/>
</dbReference>
<accession>A0ABT0KLC9</accession>